<evidence type="ECO:0000256" key="5">
    <source>
        <dbReference type="ARBA" id="ARBA00023125"/>
    </source>
</evidence>
<evidence type="ECO:0000256" key="4">
    <source>
        <dbReference type="ARBA" id="ARBA00023015"/>
    </source>
</evidence>
<dbReference type="PANTHER" id="PTHR31992">
    <property type="entry name" value="DOF ZINC FINGER PROTEIN DOF1.4-RELATED"/>
    <property type="match status" value="1"/>
</dbReference>
<dbReference type="GO" id="GO:0003677">
    <property type="term" value="F:DNA binding"/>
    <property type="evidence" value="ECO:0007669"/>
    <property type="project" value="UniProtKB-UniRule"/>
</dbReference>
<comment type="caution">
    <text evidence="12">The sequence shown here is derived from an EMBL/GenBank/DDBJ whole genome shotgun (WGS) entry which is preliminary data.</text>
</comment>
<comment type="subcellular location">
    <subcellularLocation>
        <location evidence="8 9">Nucleus</location>
    </subcellularLocation>
</comment>
<keyword evidence="13" id="KW-1185">Reference proteome</keyword>
<dbReference type="STRING" id="4540.A0A3L6R7C3"/>
<dbReference type="Pfam" id="PF02701">
    <property type="entry name" value="Zn_ribbon_Dof"/>
    <property type="match status" value="1"/>
</dbReference>
<dbReference type="InterPro" id="IPR003851">
    <property type="entry name" value="Znf_Dof"/>
</dbReference>
<evidence type="ECO:0000256" key="1">
    <source>
        <dbReference type="ARBA" id="ARBA00022723"/>
    </source>
</evidence>
<comment type="function">
    <text evidence="9">Transcription factor that binds specifically to a 5'-AA[AG]G-3' consensus core sequence.</text>
</comment>
<dbReference type="PROSITE" id="PS01361">
    <property type="entry name" value="ZF_DOF_1"/>
    <property type="match status" value="1"/>
</dbReference>
<evidence type="ECO:0000313" key="13">
    <source>
        <dbReference type="Proteomes" id="UP000275267"/>
    </source>
</evidence>
<proteinExistence type="predicted"/>
<accession>A0A3L6R7C3</accession>
<feature type="domain" description="Dof-type" evidence="11">
    <location>
        <begin position="138"/>
        <end position="192"/>
    </location>
</feature>
<dbReference type="GO" id="GO:0003700">
    <property type="term" value="F:DNA-binding transcription factor activity"/>
    <property type="evidence" value="ECO:0007669"/>
    <property type="project" value="UniProtKB-UniRule"/>
</dbReference>
<evidence type="ECO:0000256" key="8">
    <source>
        <dbReference type="PROSITE-ProRule" id="PRU00071"/>
    </source>
</evidence>
<keyword evidence="3 9" id="KW-0862">Zinc</keyword>
<dbReference type="OrthoDB" id="1927254at2759"/>
<keyword evidence="4 9" id="KW-0805">Transcription regulation</keyword>
<organism evidence="12 13">
    <name type="scientific">Panicum miliaceum</name>
    <name type="common">Proso millet</name>
    <name type="synonym">Broomcorn millet</name>
    <dbReference type="NCBI Taxonomy" id="4540"/>
    <lineage>
        <taxon>Eukaryota</taxon>
        <taxon>Viridiplantae</taxon>
        <taxon>Streptophyta</taxon>
        <taxon>Embryophyta</taxon>
        <taxon>Tracheophyta</taxon>
        <taxon>Spermatophyta</taxon>
        <taxon>Magnoliopsida</taxon>
        <taxon>Liliopsida</taxon>
        <taxon>Poales</taxon>
        <taxon>Poaceae</taxon>
        <taxon>PACMAD clade</taxon>
        <taxon>Panicoideae</taxon>
        <taxon>Panicodae</taxon>
        <taxon>Paniceae</taxon>
        <taxon>Panicinae</taxon>
        <taxon>Panicum</taxon>
        <taxon>Panicum sect. Panicum</taxon>
    </lineage>
</organism>
<keyword evidence="1 9" id="KW-0479">Metal-binding</keyword>
<evidence type="ECO:0000256" key="2">
    <source>
        <dbReference type="ARBA" id="ARBA00022771"/>
    </source>
</evidence>
<evidence type="ECO:0000256" key="7">
    <source>
        <dbReference type="ARBA" id="ARBA00023242"/>
    </source>
</evidence>
<dbReference type="GO" id="GO:0008270">
    <property type="term" value="F:zinc ion binding"/>
    <property type="evidence" value="ECO:0007669"/>
    <property type="project" value="UniProtKB-KW"/>
</dbReference>
<name>A0A3L6R7C3_PANMI</name>
<feature type="region of interest" description="Disordered" evidence="10">
    <location>
        <begin position="63"/>
        <end position="100"/>
    </location>
</feature>
<evidence type="ECO:0000313" key="12">
    <source>
        <dbReference type="EMBL" id="RLM98291.1"/>
    </source>
</evidence>
<dbReference type="PROSITE" id="PS50884">
    <property type="entry name" value="ZF_DOF_2"/>
    <property type="match status" value="1"/>
</dbReference>
<dbReference type="Proteomes" id="UP000275267">
    <property type="component" value="Unassembled WGS sequence"/>
</dbReference>
<dbReference type="GO" id="GO:0005634">
    <property type="term" value="C:nucleus"/>
    <property type="evidence" value="ECO:0007669"/>
    <property type="project" value="UniProtKB-SubCell"/>
</dbReference>
<sequence>MVAGWHAGIRNSIVYLRSRESYVTYAATARAVPLRLPRQPLRRPYAPLRGCGTPPPSLCRTRYISSGGRRPQLAGREETAKAPGGCAARSSFETDRPIQSSDLDHRHMEAPLHRSPAPLPPPPDALLLRQPAAAAGRERCPRCASRDTKFCYYNNYNTAQPRHFCRACRRYWTLGGSLRNVPVGGSARKRPRPARPTRAIAAAVAAATTTAPAPSGPFAAASHVAAASAPALQGGGLLGSLLLLGSASPLLALGAAPLLEGRLGSDDLGLGQPALLAAGAGDLAQLAFGAGPLPRPVATTILEGERAEAAWKSCGAFPLPPAAALWQELAAAAPPAEAGGLHLHHGGSPYLLL</sequence>
<dbReference type="AlphaFoldDB" id="A0A3L6R7C3"/>
<keyword evidence="2 8" id="KW-0863">Zinc-finger</keyword>
<dbReference type="InterPro" id="IPR045174">
    <property type="entry name" value="Dof"/>
</dbReference>
<evidence type="ECO:0000256" key="9">
    <source>
        <dbReference type="RuleBase" id="RU369094"/>
    </source>
</evidence>
<evidence type="ECO:0000256" key="10">
    <source>
        <dbReference type="SAM" id="MobiDB-lite"/>
    </source>
</evidence>
<evidence type="ECO:0000256" key="6">
    <source>
        <dbReference type="ARBA" id="ARBA00023163"/>
    </source>
</evidence>
<protein>
    <recommendedName>
        <fullName evidence="9">Dof zinc finger protein</fullName>
    </recommendedName>
</protein>
<dbReference type="EMBL" id="PQIB02000009">
    <property type="protein sequence ID" value="RLM98291.1"/>
    <property type="molecule type" value="Genomic_DNA"/>
</dbReference>
<keyword evidence="6 9" id="KW-0804">Transcription</keyword>
<evidence type="ECO:0000256" key="3">
    <source>
        <dbReference type="ARBA" id="ARBA00022833"/>
    </source>
</evidence>
<evidence type="ECO:0000259" key="11">
    <source>
        <dbReference type="PROSITE" id="PS50884"/>
    </source>
</evidence>
<gene>
    <name evidence="12" type="ORF">C2845_PM06G32590</name>
</gene>
<keyword evidence="5 8" id="KW-0238">DNA-binding</keyword>
<keyword evidence="7 8" id="KW-0539">Nucleus</keyword>
<reference evidence="13" key="1">
    <citation type="journal article" date="2019" name="Nat. Commun.">
        <title>The genome of broomcorn millet.</title>
        <authorList>
            <person name="Zou C."/>
            <person name="Miki D."/>
            <person name="Li D."/>
            <person name="Tang Q."/>
            <person name="Xiao L."/>
            <person name="Rajput S."/>
            <person name="Deng P."/>
            <person name="Jia W."/>
            <person name="Huang R."/>
            <person name="Zhang M."/>
            <person name="Sun Y."/>
            <person name="Hu J."/>
            <person name="Fu X."/>
            <person name="Schnable P.S."/>
            <person name="Li F."/>
            <person name="Zhang H."/>
            <person name="Feng B."/>
            <person name="Zhu X."/>
            <person name="Liu R."/>
            <person name="Schnable J.C."/>
            <person name="Zhu J.-K."/>
            <person name="Zhang H."/>
        </authorList>
    </citation>
    <scope>NUCLEOTIDE SEQUENCE [LARGE SCALE GENOMIC DNA]</scope>
</reference>
<dbReference type="PANTHER" id="PTHR31992:SF366">
    <property type="entry name" value="DOF ZINC FINGER PROTEIN"/>
    <property type="match status" value="1"/>
</dbReference>